<protein>
    <submittedName>
        <fullName evidence="1">Uncharacterized protein</fullName>
    </submittedName>
</protein>
<dbReference type="Proteomes" id="UP001150830">
    <property type="component" value="Unassembled WGS sequence"/>
</dbReference>
<evidence type="ECO:0000313" key="1">
    <source>
        <dbReference type="EMBL" id="MCY0964858.1"/>
    </source>
</evidence>
<reference evidence="1" key="1">
    <citation type="submission" date="2022-11" db="EMBL/GenBank/DDBJ databases">
        <title>Parathalassolutuus dongxingensis gen. nov., sp. nov., a novel member of family Oceanospirillaceae isolated from a coastal shrimp pond in Guangxi, China.</title>
        <authorList>
            <person name="Chen H."/>
        </authorList>
    </citation>
    <scope>NUCLEOTIDE SEQUENCE</scope>
    <source>
        <strain evidence="1">G-43</strain>
    </source>
</reference>
<accession>A0A9X3ELI9</accession>
<gene>
    <name evidence="1" type="ORF">OUO13_06645</name>
</gene>
<sequence length="322" mass="37255">MHITDLINNIAPDTQQRVEKAKNTYNRLIRDAIRFESRLSLNPGRGDSITDEMGIKIPIRLEAGYPDCLRDFFVPEEFRIAALLSEIRPQLVQVRDSSSVVGQFLADYQQEPTLEYFVGGSICHAEREAEQLLKLLDVYDLVRELLNTRQDILGLYRPTHQSLHRMNHPHWYNDEYRTTLDAGEVIIYWSVIGIIAPRLGVSIEALTCVVLAHELAHAYTQAGFDIDGQNWPLESFFGSDVYLIEGLAQYYTERLAEKLDSRIPGLQHAYKQLLEKQTGPYRHHTFWIDDLKASPEQIRHAMLKVRRPDSIPVQEFEHHLKH</sequence>
<dbReference type="RefSeq" id="WP_283173074.1">
    <property type="nucleotide sequence ID" value="NZ_JAPNOA010000019.1"/>
</dbReference>
<comment type="caution">
    <text evidence="1">The sequence shown here is derived from an EMBL/GenBank/DDBJ whole genome shotgun (WGS) entry which is preliminary data.</text>
</comment>
<keyword evidence="2" id="KW-1185">Reference proteome</keyword>
<dbReference type="AlphaFoldDB" id="A0A9X3ELI9"/>
<evidence type="ECO:0000313" key="2">
    <source>
        <dbReference type="Proteomes" id="UP001150830"/>
    </source>
</evidence>
<proteinExistence type="predicted"/>
<name>A0A9X3ELI9_9GAMM</name>
<organism evidence="1 2">
    <name type="scientific">Parathalassolituus penaei</name>
    <dbReference type="NCBI Taxonomy" id="2997323"/>
    <lineage>
        <taxon>Bacteria</taxon>
        <taxon>Pseudomonadati</taxon>
        <taxon>Pseudomonadota</taxon>
        <taxon>Gammaproteobacteria</taxon>
        <taxon>Oceanospirillales</taxon>
        <taxon>Oceanospirillaceae</taxon>
        <taxon>Parathalassolituus</taxon>
    </lineage>
</organism>
<dbReference type="EMBL" id="JAPNOA010000019">
    <property type="protein sequence ID" value="MCY0964858.1"/>
    <property type="molecule type" value="Genomic_DNA"/>
</dbReference>